<name>A0A7J7J597_BUGNE</name>
<keyword evidence="3" id="KW-1185">Reference proteome</keyword>
<keyword evidence="1" id="KW-0812">Transmembrane</keyword>
<evidence type="ECO:0000313" key="2">
    <source>
        <dbReference type="EMBL" id="KAF6021312.1"/>
    </source>
</evidence>
<feature type="transmembrane region" description="Helical" evidence="1">
    <location>
        <begin position="26"/>
        <end position="50"/>
    </location>
</feature>
<dbReference type="EMBL" id="VXIV02003068">
    <property type="protein sequence ID" value="KAF6021312.1"/>
    <property type="molecule type" value="Genomic_DNA"/>
</dbReference>
<proteinExistence type="predicted"/>
<organism evidence="2 3">
    <name type="scientific">Bugula neritina</name>
    <name type="common">Brown bryozoan</name>
    <name type="synonym">Sertularia neritina</name>
    <dbReference type="NCBI Taxonomy" id="10212"/>
    <lineage>
        <taxon>Eukaryota</taxon>
        <taxon>Metazoa</taxon>
        <taxon>Spiralia</taxon>
        <taxon>Lophotrochozoa</taxon>
        <taxon>Bryozoa</taxon>
        <taxon>Gymnolaemata</taxon>
        <taxon>Cheilostomatida</taxon>
        <taxon>Flustrina</taxon>
        <taxon>Buguloidea</taxon>
        <taxon>Bugulidae</taxon>
        <taxon>Bugula</taxon>
    </lineage>
</organism>
<reference evidence="2" key="1">
    <citation type="submission" date="2020-06" db="EMBL/GenBank/DDBJ databases">
        <title>Draft genome of Bugula neritina, a colonial animal packing powerful symbionts and potential medicines.</title>
        <authorList>
            <person name="Rayko M."/>
        </authorList>
    </citation>
    <scope>NUCLEOTIDE SEQUENCE [LARGE SCALE GENOMIC DNA]</scope>
    <source>
        <strain evidence="2">Kwan_BN1</strain>
    </source>
</reference>
<keyword evidence="1" id="KW-1133">Transmembrane helix</keyword>
<gene>
    <name evidence="2" type="ORF">EB796_020376</name>
</gene>
<dbReference type="OrthoDB" id="4540492at2759"/>
<evidence type="ECO:0000256" key="1">
    <source>
        <dbReference type="SAM" id="Phobius"/>
    </source>
</evidence>
<keyword evidence="1" id="KW-0472">Membrane</keyword>
<accession>A0A7J7J597</accession>
<sequence>MKRKTGELPSRLHLVSKSAMKAEYDVLVASGWLYFSIISCVIGTSFSFGYSMGCINTPAVVPYPGFIHLSCLSPTLPDGLSASPSLSTGCVTLLLGSASFTCR</sequence>
<evidence type="ECO:0000313" key="3">
    <source>
        <dbReference type="Proteomes" id="UP000593567"/>
    </source>
</evidence>
<comment type="caution">
    <text evidence="2">The sequence shown here is derived from an EMBL/GenBank/DDBJ whole genome shotgun (WGS) entry which is preliminary data.</text>
</comment>
<protein>
    <submittedName>
        <fullName evidence="2">Uncharacterized protein</fullName>
    </submittedName>
</protein>
<dbReference type="Proteomes" id="UP000593567">
    <property type="component" value="Unassembled WGS sequence"/>
</dbReference>
<dbReference type="AlphaFoldDB" id="A0A7J7J597"/>